<comment type="caution">
    <text evidence="13">The sequence shown here is derived from an EMBL/GenBank/DDBJ whole genome shotgun (WGS) entry which is preliminary data.</text>
</comment>
<dbReference type="InterPro" id="IPR012135">
    <property type="entry name" value="Dihydroorotate_DH_1_2"/>
</dbReference>
<sequence>MASHMGTTIGRVTLKNPVIAGAAEHLIDADGVRRALAAGAGAVVVKSTNESEAARRQLQAAEYLLLDAEWRPLPWSKDAPAAAMLACRSGLTPLPFAAWLEQTARLDREARAHDSYAVASLILARLEPCVAMARQVEEAGIRVLELNIGTPYASQAKGAVATELDPARVAEIVAAVRAAVSIPLWVKISGQSERVPDLAAAAFEAGGEAVVMAGRALGLVPDVETFAPMLDTMLGFGGAWNLPLTCRWLAESRSRLGPDRPLIGTNGAQSGLDVARMMLAGACAVEMASAVMVRGFSVLAAAVAELDEYLARKGVTARDLIGRAADRRKTFADLPPRPDGWRRHIPS</sequence>
<dbReference type="Pfam" id="PF01180">
    <property type="entry name" value="DHO_dh"/>
    <property type="match status" value="1"/>
</dbReference>
<comment type="pathway">
    <text evidence="2">Pyrimidine metabolism; UMP biosynthesis via de novo pathway.</text>
</comment>
<name>A0A3S4BDQ4_9BRAD</name>
<comment type="catalytic activity">
    <reaction evidence="8">
        <text>5,6-dihydrouracil + NAD(+) = uracil + NADH + H(+)</text>
        <dbReference type="Rhea" id="RHEA:20189"/>
        <dbReference type="ChEBI" id="CHEBI:15378"/>
        <dbReference type="ChEBI" id="CHEBI:15901"/>
        <dbReference type="ChEBI" id="CHEBI:17568"/>
        <dbReference type="ChEBI" id="CHEBI:57540"/>
        <dbReference type="ChEBI" id="CHEBI:57945"/>
        <dbReference type="EC" id="1.3.1.1"/>
    </reaction>
</comment>
<evidence type="ECO:0000256" key="6">
    <source>
        <dbReference type="ARBA" id="ARBA00023002"/>
    </source>
</evidence>
<dbReference type="OrthoDB" id="9794954at2"/>
<evidence type="ECO:0000256" key="7">
    <source>
        <dbReference type="ARBA" id="ARBA00047685"/>
    </source>
</evidence>
<accession>A0A3S4BDQ4</accession>
<protein>
    <recommendedName>
        <fullName evidence="11">dihydrouracil dehydrogenase (NAD(+))</fullName>
        <ecNumber evidence="11">1.3.1.1</ecNumber>
    </recommendedName>
</protein>
<evidence type="ECO:0000313" key="13">
    <source>
        <dbReference type="EMBL" id="VCU07309.1"/>
    </source>
</evidence>
<dbReference type="InterPro" id="IPR013785">
    <property type="entry name" value="Aldolase_TIM"/>
</dbReference>
<feature type="domain" description="Dihydroorotate dehydrogenase catalytic" evidence="12">
    <location>
        <begin position="119"/>
        <end position="309"/>
    </location>
</feature>
<keyword evidence="3" id="KW-0285">Flavoprotein</keyword>
<gene>
    <name evidence="13" type="primary">pyrD_1</name>
    <name evidence="13" type="ORF">RHODGE_RHODGE_00595</name>
</gene>
<evidence type="ECO:0000313" key="14">
    <source>
        <dbReference type="Proteomes" id="UP000289200"/>
    </source>
</evidence>
<dbReference type="Gene3D" id="3.20.20.70">
    <property type="entry name" value="Aldolase class I"/>
    <property type="match status" value="1"/>
</dbReference>
<evidence type="ECO:0000256" key="2">
    <source>
        <dbReference type="ARBA" id="ARBA00004725"/>
    </source>
</evidence>
<dbReference type="GO" id="GO:0006212">
    <property type="term" value="P:uracil catabolic process"/>
    <property type="evidence" value="ECO:0007669"/>
    <property type="project" value="TreeGrafter"/>
</dbReference>
<dbReference type="AlphaFoldDB" id="A0A3S4BDQ4"/>
<evidence type="ECO:0000259" key="12">
    <source>
        <dbReference type="Pfam" id="PF01180"/>
    </source>
</evidence>
<evidence type="ECO:0000256" key="9">
    <source>
        <dbReference type="ARBA" id="ARBA00049578"/>
    </source>
</evidence>
<dbReference type="GO" id="GO:0002058">
    <property type="term" value="F:uracil binding"/>
    <property type="evidence" value="ECO:0007669"/>
    <property type="project" value="TreeGrafter"/>
</dbReference>
<dbReference type="GO" id="GO:0004152">
    <property type="term" value="F:dihydroorotate dehydrogenase activity"/>
    <property type="evidence" value="ECO:0007669"/>
    <property type="project" value="InterPro"/>
</dbReference>
<evidence type="ECO:0000256" key="11">
    <source>
        <dbReference type="ARBA" id="ARBA00049728"/>
    </source>
</evidence>
<organism evidence="13 14">
    <name type="scientific">Rhodoplanes serenus</name>
    <dbReference type="NCBI Taxonomy" id="200615"/>
    <lineage>
        <taxon>Bacteria</taxon>
        <taxon>Pseudomonadati</taxon>
        <taxon>Pseudomonadota</taxon>
        <taxon>Alphaproteobacteria</taxon>
        <taxon>Hyphomicrobiales</taxon>
        <taxon>Nitrobacteraceae</taxon>
        <taxon>Rhodoplanes</taxon>
    </lineage>
</organism>
<dbReference type="GO" id="GO:0050661">
    <property type="term" value="F:NADP binding"/>
    <property type="evidence" value="ECO:0007669"/>
    <property type="project" value="TreeGrafter"/>
</dbReference>
<dbReference type="PANTHER" id="PTHR43073:SF2">
    <property type="entry name" value="DIHYDROPYRIMIDINE DEHYDROGENASE [NADP(+)]"/>
    <property type="match status" value="1"/>
</dbReference>
<evidence type="ECO:0000256" key="4">
    <source>
        <dbReference type="ARBA" id="ARBA00022643"/>
    </source>
</evidence>
<dbReference type="UniPathway" id="UPA00070"/>
<comment type="subunit">
    <text evidence="10">Heterotetramer of 2 PreA and 2 PreT subunits.</text>
</comment>
<comment type="function">
    <text evidence="9">Involved in pyrimidine base degradation. Catalyzes physiologically the reduction of uracil to 5,6-dihydrouracil (DHU) by using NADH as a specific cosubstrate. It also catalyzes the reverse reaction and the reduction of thymine to 5,6-dihydrothymine (DHT).</text>
</comment>
<dbReference type="EC" id="1.3.1.1" evidence="11"/>
<evidence type="ECO:0000256" key="5">
    <source>
        <dbReference type="ARBA" id="ARBA00022975"/>
    </source>
</evidence>
<comment type="cofactor">
    <cofactor evidence="1">
        <name>FMN</name>
        <dbReference type="ChEBI" id="CHEBI:58210"/>
    </cofactor>
</comment>
<evidence type="ECO:0000256" key="10">
    <source>
        <dbReference type="ARBA" id="ARBA00049714"/>
    </source>
</evidence>
<dbReference type="GO" id="GO:0004159">
    <property type="term" value="F:dihydropyrimidine dehydrogenase (NAD+) activity"/>
    <property type="evidence" value="ECO:0007669"/>
    <property type="project" value="UniProtKB-EC"/>
</dbReference>
<evidence type="ECO:0000256" key="3">
    <source>
        <dbReference type="ARBA" id="ARBA00022630"/>
    </source>
</evidence>
<evidence type="ECO:0000256" key="1">
    <source>
        <dbReference type="ARBA" id="ARBA00001917"/>
    </source>
</evidence>
<dbReference type="EMBL" id="UWOC01000033">
    <property type="protein sequence ID" value="VCU07309.1"/>
    <property type="molecule type" value="Genomic_DNA"/>
</dbReference>
<dbReference type="PANTHER" id="PTHR43073">
    <property type="entry name" value="DIHYDROPYRIMIDINE DEHYDROGENASE [NADP(+)]"/>
    <property type="match status" value="1"/>
</dbReference>
<dbReference type="GO" id="GO:0044205">
    <property type="term" value="P:'de novo' UMP biosynthetic process"/>
    <property type="evidence" value="ECO:0007669"/>
    <property type="project" value="UniProtKB-UniPathway"/>
</dbReference>
<comment type="catalytic activity">
    <reaction evidence="7">
        <text>5,6-dihydrothymine + NAD(+) = thymine + NADH + H(+)</text>
        <dbReference type="Rhea" id="RHEA:28791"/>
        <dbReference type="ChEBI" id="CHEBI:15378"/>
        <dbReference type="ChEBI" id="CHEBI:17821"/>
        <dbReference type="ChEBI" id="CHEBI:27468"/>
        <dbReference type="ChEBI" id="CHEBI:57540"/>
        <dbReference type="ChEBI" id="CHEBI:57945"/>
        <dbReference type="EC" id="1.3.1.1"/>
    </reaction>
</comment>
<dbReference type="PIRSF" id="PIRSF000164">
    <property type="entry name" value="DHO_oxidase"/>
    <property type="match status" value="1"/>
</dbReference>
<keyword evidence="5" id="KW-0665">Pyrimidine biosynthesis</keyword>
<dbReference type="Proteomes" id="UP000289200">
    <property type="component" value="Unassembled WGS sequence"/>
</dbReference>
<keyword evidence="4" id="KW-0288">FMN</keyword>
<keyword evidence="14" id="KW-1185">Reference proteome</keyword>
<dbReference type="GO" id="GO:0005737">
    <property type="term" value="C:cytoplasm"/>
    <property type="evidence" value="ECO:0007669"/>
    <property type="project" value="InterPro"/>
</dbReference>
<evidence type="ECO:0000256" key="8">
    <source>
        <dbReference type="ARBA" id="ARBA00048792"/>
    </source>
</evidence>
<dbReference type="SUPFAM" id="SSF51395">
    <property type="entry name" value="FMN-linked oxidoreductases"/>
    <property type="match status" value="1"/>
</dbReference>
<reference evidence="14" key="1">
    <citation type="submission" date="2018-10" db="EMBL/GenBank/DDBJ databases">
        <authorList>
            <person name="Peiro R."/>
            <person name="Begona"/>
            <person name="Cbmso G."/>
            <person name="Lopez M."/>
            <person name="Gonzalez S."/>
            <person name="Sacristan E."/>
            <person name="Castillo E."/>
        </authorList>
    </citation>
    <scope>NUCLEOTIDE SEQUENCE [LARGE SCALE GENOMIC DNA]</scope>
</reference>
<dbReference type="InterPro" id="IPR005720">
    <property type="entry name" value="Dihydroorotate_DH_cat"/>
</dbReference>
<dbReference type="RefSeq" id="WP_129607695.1">
    <property type="nucleotide sequence ID" value="NZ_UWOC01000033.1"/>
</dbReference>
<keyword evidence="6" id="KW-0560">Oxidoreductase</keyword>
<dbReference type="GO" id="GO:0006210">
    <property type="term" value="P:thymine catabolic process"/>
    <property type="evidence" value="ECO:0007669"/>
    <property type="project" value="TreeGrafter"/>
</dbReference>
<proteinExistence type="predicted"/>